<gene>
    <name evidence="2" type="ORF">BD311DRAFT_297433</name>
</gene>
<dbReference type="AlphaFoldDB" id="A0A4Q9MS67"/>
<evidence type="ECO:0000256" key="1">
    <source>
        <dbReference type="SAM" id="MobiDB-lite"/>
    </source>
</evidence>
<dbReference type="InterPro" id="IPR006994">
    <property type="entry name" value="TCF25/Rqc1"/>
</dbReference>
<feature type="compositionally biased region" description="Basic and acidic residues" evidence="1">
    <location>
        <begin position="131"/>
        <end position="140"/>
    </location>
</feature>
<feature type="region of interest" description="Disordered" evidence="1">
    <location>
        <begin position="205"/>
        <end position="225"/>
    </location>
</feature>
<dbReference type="GO" id="GO:1990116">
    <property type="term" value="P:ribosome-associated ubiquitin-dependent protein catabolic process"/>
    <property type="evidence" value="ECO:0007669"/>
    <property type="project" value="TreeGrafter"/>
</dbReference>
<dbReference type="GO" id="GO:1990112">
    <property type="term" value="C:RQC complex"/>
    <property type="evidence" value="ECO:0007669"/>
    <property type="project" value="TreeGrafter"/>
</dbReference>
<feature type="compositionally biased region" description="Acidic residues" evidence="1">
    <location>
        <begin position="55"/>
        <end position="65"/>
    </location>
</feature>
<sequence length="811" mass="90765">MPSRLNKRQLREQEELHSLQETANEASEVQSEAGSPVAPENPPVGGFAALMDDHHDDDESEDEEETQIRASKSKKKKKKKKATSGATSTASIPPVSSTPELVPDSEVASAPSTPSGPSKKERKALKKQKAKEKPKEELDEVDKALAELSLKYPDLKQQLKSSTSPSSSPATARSLAALLSVSVQHLDSEAELRKFFGSKVISAAKGSSSSSSTRQSAVQRSNLARPKPSWWPAQLREGLSVRQLSDEEVEEGLRRHLRQPLHGEKIWTVEYSKKYRAVTFDFMRTVLSGDPEGFWQVLRILPYHADTLLQLSELYHHREEHSTAADYVDRSLFTYERAFVGAFNYTIGSNRLDFDRVENRPLFLALHRQITDLQRRGCVRTAFEFARLLYALDPWTDPHGSLLHLDYLAIKTGMTQWLIDLWDLFEPELEKEAKDGKSPYVRRIIPNVLPGFAYARALALFIREEQSDDRMHERSTHALEDAIRRFPSVVPILADKADISLSGDIRSHPAFRIQTDNSMLLSDSHAIFHLLSHLYAQRSGSFWKSSTRSAWFSKTVSKALPSLPTSSPAPPKSFSTRLDSPSLAYSVYRHVLVNEPTCRSLFPFLPRAVLDARHLACDPLPPTTRVSEYDAEFFRGVEDMLAARPRSRRQEARLLERLVPDAAFRAQLVGFWEAHRVIQQRFPGGLVQFAQWAGQMPEEALEDLFLALGAMEEAPREGGMPGGMPGGEVMVDFVEPEDVEDGPEAPAVPPRPATEDGDDEDEDEEEEQEVAPLPVRFLRSVINRFWGGGGAGNEDDSDEEGNQLRDTGGVD</sequence>
<feature type="region of interest" description="Disordered" evidence="1">
    <location>
        <begin position="1"/>
        <end position="140"/>
    </location>
</feature>
<feature type="compositionally biased region" description="Low complexity" evidence="1">
    <location>
        <begin position="205"/>
        <end position="221"/>
    </location>
</feature>
<feature type="compositionally biased region" description="Basic residues" evidence="1">
    <location>
        <begin position="120"/>
        <end position="130"/>
    </location>
</feature>
<dbReference type="Pfam" id="PF04910">
    <property type="entry name" value="Tcf25"/>
    <property type="match status" value="1"/>
</dbReference>
<dbReference type="OrthoDB" id="205993at2759"/>
<organism evidence="2">
    <name type="scientific">Dichomitus squalens</name>
    <dbReference type="NCBI Taxonomy" id="114155"/>
    <lineage>
        <taxon>Eukaryota</taxon>
        <taxon>Fungi</taxon>
        <taxon>Dikarya</taxon>
        <taxon>Basidiomycota</taxon>
        <taxon>Agaricomycotina</taxon>
        <taxon>Agaricomycetes</taxon>
        <taxon>Polyporales</taxon>
        <taxon>Polyporaceae</taxon>
        <taxon>Dichomitus</taxon>
    </lineage>
</organism>
<feature type="region of interest" description="Disordered" evidence="1">
    <location>
        <begin position="738"/>
        <end position="811"/>
    </location>
</feature>
<dbReference type="GO" id="GO:0072344">
    <property type="term" value="P:rescue of stalled ribosome"/>
    <property type="evidence" value="ECO:0007669"/>
    <property type="project" value="TreeGrafter"/>
</dbReference>
<feature type="compositionally biased region" description="Acidic residues" evidence="1">
    <location>
        <begin position="755"/>
        <end position="769"/>
    </location>
</feature>
<dbReference type="EMBL" id="ML143415">
    <property type="protein sequence ID" value="TBU29131.1"/>
    <property type="molecule type" value="Genomic_DNA"/>
</dbReference>
<proteinExistence type="predicted"/>
<evidence type="ECO:0000313" key="2">
    <source>
        <dbReference type="EMBL" id="TBU29131.1"/>
    </source>
</evidence>
<accession>A0A4Q9MS67</accession>
<feature type="compositionally biased region" description="Basic and acidic residues" evidence="1">
    <location>
        <begin position="9"/>
        <end position="18"/>
    </location>
</feature>
<name>A0A4Q9MS67_9APHY</name>
<dbReference type="PANTHER" id="PTHR22684:SF0">
    <property type="entry name" value="RIBOSOME QUALITY CONTROL COMPLEX SUBUNIT TCF25"/>
    <property type="match status" value="1"/>
</dbReference>
<dbReference type="PANTHER" id="PTHR22684">
    <property type="entry name" value="NULP1-RELATED"/>
    <property type="match status" value="1"/>
</dbReference>
<reference evidence="2" key="1">
    <citation type="submission" date="2019-01" db="EMBL/GenBank/DDBJ databases">
        <title>Draft genome sequences of three monokaryotic isolates of the white-rot basidiomycete fungus Dichomitus squalens.</title>
        <authorList>
            <consortium name="DOE Joint Genome Institute"/>
            <person name="Lopez S.C."/>
            <person name="Andreopoulos B."/>
            <person name="Pangilinan J."/>
            <person name="Lipzen A."/>
            <person name="Riley R."/>
            <person name="Ahrendt S."/>
            <person name="Ng V."/>
            <person name="Barry K."/>
            <person name="Daum C."/>
            <person name="Grigoriev I.V."/>
            <person name="Hilden K.S."/>
            <person name="Makela M.R."/>
            <person name="de Vries R.P."/>
        </authorList>
    </citation>
    <scope>NUCLEOTIDE SEQUENCE [LARGE SCALE GENOMIC DNA]</scope>
    <source>
        <strain evidence="2">OM18370.1</strain>
    </source>
</reference>
<protein>
    <submittedName>
        <fullName evidence="2">Transcriptional repressor TCF25-domain-containing protein</fullName>
    </submittedName>
</protein>
<feature type="compositionally biased region" description="Basic residues" evidence="1">
    <location>
        <begin position="71"/>
        <end position="82"/>
    </location>
</feature>
<feature type="compositionally biased region" description="Polar residues" evidence="1">
    <location>
        <begin position="19"/>
        <end position="33"/>
    </location>
</feature>
<dbReference type="Proteomes" id="UP000292957">
    <property type="component" value="Unassembled WGS sequence"/>
</dbReference>